<sequence length="502" mass="55482">MRNYLLAIDQGTTNSRAIIFDRRGCLISQHEMALRQTFPRDGWVEQDPLEMFANTVECCRAALGKANLDADSLAAAGISNQRETTVIWDRITGKPVYPAIVWQDRRTSEMCRQLSKTFLQEMVYHKTGLLLDPYFSATKIVWILENVQGVRERAAKGDLLFGTVDTFLLWQLTHGKSHATDATNASRTLLFNIHDQTWDDEILRAFNIPAVMLPVVKDNTADFGDIHGSILGKSVPVTGMAGDQQAATIGQACFHSGMVKATYGTGCFMLLNTGDRVIQSNNKLLSTIAYRIDHHVTYGLEGSIFSAGETVKWLRDTLGLITHAAETEALAKKVHSTEGVYLIPAFTGLGAPYWDPDARGALLGLTRSSGREHVVRAALENVAYQTRDLLEAMKSDCHSGLNTLRVDGGMAANNWLLQFLSDILNLQVHRPVCIETTALGAAYLAGLQAGLYQSLDDISKMWQMSASFVSQMSKTERDKLYLGWRNAVNKVTRAGAFSLDQK</sequence>
<keyword evidence="14" id="KW-1185">Reference proteome</keyword>
<evidence type="ECO:0000256" key="2">
    <source>
        <dbReference type="ARBA" id="ARBA00009156"/>
    </source>
</evidence>
<feature type="binding site" evidence="9">
    <location>
        <position position="244"/>
    </location>
    <ligand>
        <name>glycerol</name>
        <dbReference type="ChEBI" id="CHEBI:17754"/>
    </ligand>
</feature>
<evidence type="ECO:0000256" key="8">
    <source>
        <dbReference type="ARBA" id="ARBA00052101"/>
    </source>
</evidence>
<dbReference type="Pfam" id="PF02782">
    <property type="entry name" value="FGGY_C"/>
    <property type="match status" value="1"/>
</dbReference>
<evidence type="ECO:0000256" key="3">
    <source>
        <dbReference type="ARBA" id="ARBA00022679"/>
    </source>
</evidence>
<dbReference type="PANTHER" id="PTHR10196:SF78">
    <property type="entry name" value="GLYCEROL KINASE"/>
    <property type="match status" value="1"/>
</dbReference>
<feature type="domain" description="Carbohydrate kinase FGGY C-terminal" evidence="12">
    <location>
        <begin position="260"/>
        <end position="448"/>
    </location>
</feature>
<evidence type="ECO:0000256" key="6">
    <source>
        <dbReference type="ARBA" id="ARBA00022798"/>
    </source>
</evidence>
<evidence type="ECO:0000313" key="14">
    <source>
        <dbReference type="Proteomes" id="UP000324194"/>
    </source>
</evidence>
<dbReference type="FunFam" id="3.30.420.40:FF:000007">
    <property type="entry name" value="Glycerol kinase"/>
    <property type="match status" value="1"/>
</dbReference>
<feature type="binding site" evidence="9">
    <location>
        <position position="12"/>
    </location>
    <ligand>
        <name>sn-glycerol 3-phosphate</name>
        <dbReference type="ChEBI" id="CHEBI:57597"/>
    </ligand>
</feature>
<feature type="binding site" evidence="9">
    <location>
        <position position="308"/>
    </location>
    <ligand>
        <name>ADP</name>
        <dbReference type="ChEBI" id="CHEBI:456216"/>
    </ligand>
</feature>
<feature type="binding site" evidence="9">
    <location>
        <position position="409"/>
    </location>
    <ligand>
        <name>ATP</name>
        <dbReference type="ChEBI" id="CHEBI:30616"/>
    </ligand>
</feature>
<dbReference type="SUPFAM" id="SSF53067">
    <property type="entry name" value="Actin-like ATPase domain"/>
    <property type="match status" value="2"/>
</dbReference>
<evidence type="ECO:0000256" key="9">
    <source>
        <dbReference type="HAMAP-Rule" id="MF_00186"/>
    </source>
</evidence>
<dbReference type="Proteomes" id="UP000324194">
    <property type="component" value="Chromosome 2"/>
</dbReference>
<dbReference type="NCBIfam" id="TIGR01311">
    <property type="entry name" value="glycerol_kin"/>
    <property type="match status" value="1"/>
</dbReference>
<feature type="binding site" evidence="9">
    <location>
        <position position="16"/>
    </location>
    <ligand>
        <name>ADP</name>
        <dbReference type="ChEBI" id="CHEBI:456216"/>
    </ligand>
</feature>
<evidence type="ECO:0000256" key="5">
    <source>
        <dbReference type="ARBA" id="ARBA00022777"/>
    </source>
</evidence>
<evidence type="ECO:0000313" key="13">
    <source>
        <dbReference type="EMBL" id="VVC77046.1"/>
    </source>
</evidence>
<dbReference type="GO" id="GO:0019563">
    <property type="term" value="P:glycerol catabolic process"/>
    <property type="evidence" value="ECO:0007669"/>
    <property type="project" value="UniProtKB-UniRule"/>
</dbReference>
<evidence type="ECO:0000259" key="12">
    <source>
        <dbReference type="Pfam" id="PF02782"/>
    </source>
</evidence>
<dbReference type="GO" id="GO:0006072">
    <property type="term" value="P:glycerol-3-phosphate metabolic process"/>
    <property type="evidence" value="ECO:0007669"/>
    <property type="project" value="InterPro"/>
</dbReference>
<feature type="binding site" evidence="9">
    <location>
        <position position="134"/>
    </location>
    <ligand>
        <name>sn-glycerol 3-phosphate</name>
        <dbReference type="ChEBI" id="CHEBI:57597"/>
    </ligand>
</feature>
<gene>
    <name evidence="9 13" type="primary">glpK</name>
    <name evidence="13" type="ORF">AQUSIP_23730</name>
</gene>
<evidence type="ECO:0000256" key="4">
    <source>
        <dbReference type="ARBA" id="ARBA00022741"/>
    </source>
</evidence>
<evidence type="ECO:0000256" key="10">
    <source>
        <dbReference type="RuleBase" id="RU003733"/>
    </source>
</evidence>
<dbReference type="InterPro" id="IPR043129">
    <property type="entry name" value="ATPase_NBD"/>
</dbReference>
<keyword evidence="4 9" id="KW-0547">Nucleotide-binding</keyword>
<feature type="binding site" evidence="9">
    <location>
        <position position="308"/>
    </location>
    <ligand>
        <name>ATP</name>
        <dbReference type="ChEBI" id="CHEBI:30616"/>
    </ligand>
</feature>
<dbReference type="EC" id="2.7.1.30" evidence="9"/>
<dbReference type="RefSeq" id="WP_148340449.1">
    <property type="nucleotide sequence ID" value="NZ_LR699120.1"/>
</dbReference>
<evidence type="ECO:0000256" key="7">
    <source>
        <dbReference type="ARBA" id="ARBA00022840"/>
    </source>
</evidence>
<dbReference type="Pfam" id="PF00370">
    <property type="entry name" value="FGGY_N"/>
    <property type="match status" value="1"/>
</dbReference>
<keyword evidence="7 9" id="KW-0067">ATP-binding</keyword>
<dbReference type="UniPathway" id="UPA00618">
    <property type="reaction ID" value="UER00672"/>
</dbReference>
<feature type="binding site" evidence="9">
    <location>
        <position position="265"/>
    </location>
    <ligand>
        <name>ATP</name>
        <dbReference type="ChEBI" id="CHEBI:30616"/>
    </ligand>
</feature>
<feature type="binding site" evidence="9">
    <location>
        <position position="243"/>
    </location>
    <ligand>
        <name>glycerol</name>
        <dbReference type="ChEBI" id="CHEBI:17754"/>
    </ligand>
</feature>
<organism evidence="13 14">
    <name type="scientific">Aquicella siphonis</name>
    <dbReference type="NCBI Taxonomy" id="254247"/>
    <lineage>
        <taxon>Bacteria</taxon>
        <taxon>Pseudomonadati</taxon>
        <taxon>Pseudomonadota</taxon>
        <taxon>Gammaproteobacteria</taxon>
        <taxon>Legionellales</taxon>
        <taxon>Coxiellaceae</taxon>
        <taxon>Aquicella</taxon>
    </lineage>
</organism>
<feature type="binding site" evidence="9">
    <location>
        <position position="12"/>
    </location>
    <ligand>
        <name>ADP</name>
        <dbReference type="ChEBI" id="CHEBI:456216"/>
    </ligand>
</feature>
<reference evidence="13 14" key="1">
    <citation type="submission" date="2019-08" db="EMBL/GenBank/DDBJ databases">
        <authorList>
            <person name="Guy L."/>
        </authorList>
    </citation>
    <scope>NUCLEOTIDE SEQUENCE [LARGE SCALE GENOMIC DNA]</scope>
    <source>
        <strain evidence="13 14">SGT-108</strain>
    </source>
</reference>
<dbReference type="InterPro" id="IPR005999">
    <property type="entry name" value="Glycerol_kin"/>
</dbReference>
<feature type="binding site" evidence="9">
    <location>
        <position position="409"/>
    </location>
    <ligand>
        <name>ADP</name>
        <dbReference type="ChEBI" id="CHEBI:456216"/>
    </ligand>
</feature>
<evidence type="ECO:0000256" key="1">
    <source>
        <dbReference type="ARBA" id="ARBA00005190"/>
    </source>
</evidence>
<feature type="binding site" evidence="9">
    <location>
        <position position="243"/>
    </location>
    <ligand>
        <name>sn-glycerol 3-phosphate</name>
        <dbReference type="ChEBI" id="CHEBI:57597"/>
    </ligand>
</feature>
<feature type="binding site" evidence="9">
    <location>
        <position position="413"/>
    </location>
    <ligand>
        <name>ADP</name>
        <dbReference type="ChEBI" id="CHEBI:456216"/>
    </ligand>
</feature>
<comment type="activity regulation">
    <text evidence="9">Inhibited by fructose 1,6-bisphosphate (FBP).</text>
</comment>
<keyword evidence="3 9" id="KW-0808">Transferase</keyword>
<dbReference type="Gene3D" id="3.30.420.40">
    <property type="match status" value="2"/>
</dbReference>
<dbReference type="InterPro" id="IPR018485">
    <property type="entry name" value="FGGY_C"/>
</dbReference>
<feature type="binding site" evidence="9">
    <location>
        <position position="12"/>
    </location>
    <ligand>
        <name>ATP</name>
        <dbReference type="ChEBI" id="CHEBI:30616"/>
    </ligand>
</feature>
<comment type="catalytic activity">
    <reaction evidence="8 9">
        <text>glycerol + ATP = sn-glycerol 3-phosphate + ADP + H(+)</text>
        <dbReference type="Rhea" id="RHEA:21644"/>
        <dbReference type="ChEBI" id="CHEBI:15378"/>
        <dbReference type="ChEBI" id="CHEBI:17754"/>
        <dbReference type="ChEBI" id="CHEBI:30616"/>
        <dbReference type="ChEBI" id="CHEBI:57597"/>
        <dbReference type="ChEBI" id="CHEBI:456216"/>
        <dbReference type="EC" id="2.7.1.30"/>
    </reaction>
</comment>
<feature type="binding site" evidence="9">
    <location>
        <position position="265"/>
    </location>
    <ligand>
        <name>ADP</name>
        <dbReference type="ChEBI" id="CHEBI:456216"/>
    </ligand>
</feature>
<protein>
    <recommendedName>
        <fullName evidence="9">Glycerol kinase</fullName>
        <ecNumber evidence="9">2.7.1.30</ecNumber>
    </recommendedName>
    <alternativeName>
        <fullName evidence="9">ATP:glycerol 3-phosphotransferase</fullName>
    </alternativeName>
    <alternativeName>
        <fullName evidence="9">Glycerokinase</fullName>
        <shortName evidence="9">GK</shortName>
    </alternativeName>
</protein>
<keyword evidence="5 9" id="KW-0418">Kinase</keyword>
<feature type="binding site" evidence="9">
    <location>
        <position position="134"/>
    </location>
    <ligand>
        <name>glycerol</name>
        <dbReference type="ChEBI" id="CHEBI:17754"/>
    </ligand>
</feature>
<dbReference type="AlphaFoldDB" id="A0A5E4PLE0"/>
<dbReference type="InterPro" id="IPR018484">
    <property type="entry name" value="FGGY_N"/>
</dbReference>
<comment type="pathway">
    <text evidence="1 9">Polyol metabolism; glycerol degradation via glycerol kinase pathway; sn-glycerol 3-phosphate from glycerol: step 1/1.</text>
</comment>
<dbReference type="FunFam" id="3.30.420.40:FF:000008">
    <property type="entry name" value="Glycerol kinase"/>
    <property type="match status" value="1"/>
</dbReference>
<accession>A0A5E4PLE0</accession>
<feature type="binding site" evidence="9">
    <location>
        <position position="83"/>
    </location>
    <ligand>
        <name>glycerol</name>
        <dbReference type="ChEBI" id="CHEBI:17754"/>
    </ligand>
</feature>
<comment type="similarity">
    <text evidence="2 9 10">Belongs to the FGGY kinase family.</text>
</comment>
<dbReference type="KEGG" id="asip:AQUSIP_23730"/>
<proteinExistence type="inferred from homology"/>
<feature type="binding site" evidence="9">
    <location>
        <position position="82"/>
    </location>
    <ligand>
        <name>sn-glycerol 3-phosphate</name>
        <dbReference type="ChEBI" id="CHEBI:57597"/>
    </ligand>
</feature>
<feature type="domain" description="Carbohydrate kinase FGGY N-terminal" evidence="11">
    <location>
        <begin position="4"/>
        <end position="250"/>
    </location>
</feature>
<dbReference type="HAMAP" id="MF_00186">
    <property type="entry name" value="Glycerol_kin"/>
    <property type="match status" value="1"/>
</dbReference>
<dbReference type="GO" id="GO:0004370">
    <property type="term" value="F:glycerol kinase activity"/>
    <property type="evidence" value="ECO:0007669"/>
    <property type="project" value="UniProtKB-UniRule"/>
</dbReference>
<name>A0A5E4PLE0_9COXI</name>
<comment type="function">
    <text evidence="9">Key enzyme in the regulation of glycerol uptake and metabolism. Catalyzes the phosphorylation of glycerol to yield sn-glycerol 3-phosphate.</text>
</comment>
<dbReference type="NCBIfam" id="NF000756">
    <property type="entry name" value="PRK00047.1"/>
    <property type="match status" value="1"/>
</dbReference>
<dbReference type="OrthoDB" id="9805576at2"/>
<dbReference type="PROSITE" id="PS00933">
    <property type="entry name" value="FGGY_KINASES_1"/>
    <property type="match status" value="1"/>
</dbReference>
<feature type="binding site" evidence="9">
    <location>
        <position position="13"/>
    </location>
    <ligand>
        <name>ATP</name>
        <dbReference type="ChEBI" id="CHEBI:30616"/>
    </ligand>
</feature>
<dbReference type="GO" id="GO:0005524">
    <property type="term" value="F:ATP binding"/>
    <property type="evidence" value="ECO:0007669"/>
    <property type="project" value="UniProtKB-UniRule"/>
</dbReference>
<feature type="binding site" evidence="9">
    <location>
        <position position="83"/>
    </location>
    <ligand>
        <name>sn-glycerol 3-phosphate</name>
        <dbReference type="ChEBI" id="CHEBI:57597"/>
    </ligand>
</feature>
<dbReference type="PROSITE" id="PS00445">
    <property type="entry name" value="FGGY_KINASES_2"/>
    <property type="match status" value="1"/>
</dbReference>
<dbReference type="CDD" id="cd07786">
    <property type="entry name" value="FGGY_EcGK_like"/>
    <property type="match status" value="1"/>
</dbReference>
<dbReference type="InterPro" id="IPR018483">
    <property type="entry name" value="Carb_kinase_FGGY_CS"/>
</dbReference>
<keyword evidence="6 9" id="KW-0319">Glycerol metabolism</keyword>
<dbReference type="InterPro" id="IPR000577">
    <property type="entry name" value="Carb_kinase_FGGY"/>
</dbReference>
<dbReference type="GO" id="GO:0005829">
    <property type="term" value="C:cytosol"/>
    <property type="evidence" value="ECO:0007669"/>
    <property type="project" value="TreeGrafter"/>
</dbReference>
<evidence type="ECO:0000259" key="11">
    <source>
        <dbReference type="Pfam" id="PF00370"/>
    </source>
</evidence>
<dbReference type="PANTHER" id="PTHR10196">
    <property type="entry name" value="SUGAR KINASE"/>
    <property type="match status" value="1"/>
</dbReference>
<dbReference type="EMBL" id="LR699120">
    <property type="protein sequence ID" value="VVC77046.1"/>
    <property type="molecule type" value="Genomic_DNA"/>
</dbReference>
<feature type="binding site" evidence="9">
    <location>
        <position position="82"/>
    </location>
    <ligand>
        <name>glycerol</name>
        <dbReference type="ChEBI" id="CHEBI:17754"/>
    </ligand>
</feature>
<dbReference type="PIRSF" id="PIRSF000538">
    <property type="entry name" value="GlpK"/>
    <property type="match status" value="1"/>
</dbReference>
<comment type="caution">
    <text evidence="9">Lacks conserved residue(s) required for the propagation of feature annotation.</text>
</comment>